<dbReference type="Proteomes" id="UP001162501">
    <property type="component" value="Chromosome 7"/>
</dbReference>
<protein>
    <submittedName>
        <fullName evidence="1">Uncharacterized protein</fullName>
    </submittedName>
</protein>
<proteinExistence type="predicted"/>
<evidence type="ECO:0000313" key="2">
    <source>
        <dbReference type="Proteomes" id="UP001162501"/>
    </source>
</evidence>
<organism evidence="1 2">
    <name type="scientific">Rangifer tarandus platyrhynchus</name>
    <name type="common">Svalbard reindeer</name>
    <dbReference type="NCBI Taxonomy" id="3082113"/>
    <lineage>
        <taxon>Eukaryota</taxon>
        <taxon>Metazoa</taxon>
        <taxon>Chordata</taxon>
        <taxon>Craniata</taxon>
        <taxon>Vertebrata</taxon>
        <taxon>Euteleostomi</taxon>
        <taxon>Mammalia</taxon>
        <taxon>Eutheria</taxon>
        <taxon>Laurasiatheria</taxon>
        <taxon>Artiodactyla</taxon>
        <taxon>Ruminantia</taxon>
        <taxon>Pecora</taxon>
        <taxon>Cervidae</taxon>
        <taxon>Odocoileinae</taxon>
        <taxon>Rangifer</taxon>
    </lineage>
</organism>
<dbReference type="EMBL" id="OX596091">
    <property type="protein sequence ID" value="CAI9712554.1"/>
    <property type="molecule type" value="Genomic_DNA"/>
</dbReference>
<evidence type="ECO:0000313" key="1">
    <source>
        <dbReference type="EMBL" id="CAI9712554.1"/>
    </source>
</evidence>
<reference evidence="1" key="1">
    <citation type="submission" date="2023-05" db="EMBL/GenBank/DDBJ databases">
        <authorList>
            <consortium name="ELIXIR-Norway"/>
        </authorList>
    </citation>
    <scope>NUCLEOTIDE SEQUENCE</scope>
</reference>
<accession>A0ACB0FIQ3</accession>
<gene>
    <name evidence="1" type="ORF">MRATA1EN3_LOCUS23767</name>
</gene>
<name>A0ACB0FIQ3_RANTA</name>
<sequence>MRGRARMRVRVGAPSVTRMEAAGLRACPQSHSAVSHLGCEFPGSGVILPKAGGVCPLALWSAVRQPPSACFHLCRFQVCCLAASVRSV</sequence>